<reference evidence="2" key="1">
    <citation type="journal article" date="2019" name="Int. J. Syst. Evol. Microbiol.">
        <title>The Global Catalogue of Microorganisms (GCM) 10K type strain sequencing project: providing services to taxonomists for standard genome sequencing and annotation.</title>
        <authorList>
            <consortium name="The Broad Institute Genomics Platform"/>
            <consortium name="The Broad Institute Genome Sequencing Center for Infectious Disease"/>
            <person name="Wu L."/>
            <person name="Ma J."/>
        </authorList>
    </citation>
    <scope>NUCLEOTIDE SEQUENCE [LARGE SCALE GENOMIC DNA]</scope>
    <source>
        <strain evidence="2">CCUG 63563</strain>
    </source>
</reference>
<comment type="caution">
    <text evidence="1">The sequence shown here is derived from an EMBL/GenBank/DDBJ whole genome shotgun (WGS) entry which is preliminary data.</text>
</comment>
<organism evidence="1 2">
    <name type="scientific">Savagea faecisuis</name>
    <dbReference type="NCBI Taxonomy" id="1274803"/>
    <lineage>
        <taxon>Bacteria</taxon>
        <taxon>Bacillati</taxon>
        <taxon>Bacillota</taxon>
        <taxon>Bacilli</taxon>
        <taxon>Bacillales</taxon>
        <taxon>Caryophanaceae</taxon>
        <taxon>Savagea</taxon>
    </lineage>
</organism>
<proteinExistence type="predicted"/>
<keyword evidence="2" id="KW-1185">Reference proteome</keyword>
<dbReference type="Pfam" id="PF11009">
    <property type="entry name" value="BrxC"/>
    <property type="match status" value="1"/>
</dbReference>
<protein>
    <submittedName>
        <fullName evidence="1">Bacillithiol system redox-active protein YtxJ</fullName>
    </submittedName>
</protein>
<accession>A0ABW3GTH5</accession>
<evidence type="ECO:0000313" key="1">
    <source>
        <dbReference type="EMBL" id="MFD0942461.1"/>
    </source>
</evidence>
<dbReference type="RefSeq" id="WP_381008980.1">
    <property type="nucleotide sequence ID" value="NZ_JBHTJF010000006.1"/>
</dbReference>
<name>A0ABW3GTH5_9BACL</name>
<evidence type="ECO:0000313" key="2">
    <source>
        <dbReference type="Proteomes" id="UP001596976"/>
    </source>
</evidence>
<dbReference type="InterPro" id="IPR022551">
    <property type="entry name" value="BrxC"/>
</dbReference>
<dbReference type="Gene3D" id="3.40.30.10">
    <property type="entry name" value="Glutaredoxin"/>
    <property type="match status" value="1"/>
</dbReference>
<gene>
    <name evidence="1" type="primary">ytxJ</name>
    <name evidence="1" type="ORF">ACFQ0V_01590</name>
</gene>
<dbReference type="Proteomes" id="UP001596976">
    <property type="component" value="Unassembled WGS sequence"/>
</dbReference>
<sequence>MSAIMKQIKSIPAWREILEQSKQSPQIIFKFSATCVVSPPAHKQMSTFMKKSDVPVHLVIVQTDREVSDAIEADLGVRHESPQVLILSGGRAVWQATHYKIKERDVRKAIKLYT</sequence>
<dbReference type="NCBIfam" id="TIGR04019">
    <property type="entry name" value="B_thiol_YtxJ"/>
    <property type="match status" value="1"/>
</dbReference>
<dbReference type="EMBL" id="JBHTJF010000006">
    <property type="protein sequence ID" value="MFD0942461.1"/>
    <property type="molecule type" value="Genomic_DNA"/>
</dbReference>